<dbReference type="OrthoDB" id="9803892at2"/>
<dbReference type="InterPro" id="IPR029903">
    <property type="entry name" value="RmlD-like-bd"/>
</dbReference>
<dbReference type="InterPro" id="IPR036291">
    <property type="entry name" value="NAD(P)-bd_dom_sf"/>
</dbReference>
<evidence type="ECO:0000313" key="5">
    <source>
        <dbReference type="Proteomes" id="UP000199584"/>
    </source>
</evidence>
<dbReference type="EC" id="1.1.1.133" evidence="2"/>
<proteinExistence type="inferred from homology"/>
<dbReference type="GO" id="GO:0008831">
    <property type="term" value="F:dTDP-4-dehydrorhamnose reductase activity"/>
    <property type="evidence" value="ECO:0007669"/>
    <property type="project" value="UniProtKB-EC"/>
</dbReference>
<dbReference type="Gene3D" id="3.40.50.720">
    <property type="entry name" value="NAD(P)-binding Rossmann-like Domain"/>
    <property type="match status" value="1"/>
</dbReference>
<keyword evidence="5" id="KW-1185">Reference proteome</keyword>
<dbReference type="STRING" id="39060.SAMN05660706_103155"/>
<dbReference type="EMBL" id="FOYM01000003">
    <property type="protein sequence ID" value="SFQ98697.1"/>
    <property type="molecule type" value="Genomic_DNA"/>
</dbReference>
<dbReference type="Pfam" id="PF04321">
    <property type="entry name" value="RmlD_sub_bind"/>
    <property type="match status" value="1"/>
</dbReference>
<comment type="similarity">
    <text evidence="1 2">Belongs to the dTDP-4-dehydrorhamnose reductase family.</text>
</comment>
<organism evidence="4 5">
    <name type="scientific">Desulfoscipio geothermicus DSM 3669</name>
    <dbReference type="NCBI Taxonomy" id="1121426"/>
    <lineage>
        <taxon>Bacteria</taxon>
        <taxon>Bacillati</taxon>
        <taxon>Bacillota</taxon>
        <taxon>Clostridia</taxon>
        <taxon>Eubacteriales</taxon>
        <taxon>Desulfallaceae</taxon>
        <taxon>Desulfoscipio</taxon>
    </lineage>
</organism>
<protein>
    <recommendedName>
        <fullName evidence="2">dTDP-4-dehydrorhamnose reductase</fullName>
        <ecNumber evidence="2">1.1.1.133</ecNumber>
    </recommendedName>
</protein>
<dbReference type="Proteomes" id="UP000199584">
    <property type="component" value="Unassembled WGS sequence"/>
</dbReference>
<dbReference type="RefSeq" id="WP_092482002.1">
    <property type="nucleotide sequence ID" value="NZ_FOYM01000003.1"/>
</dbReference>
<accession>A0A1I6D066</accession>
<dbReference type="PANTHER" id="PTHR10491:SF4">
    <property type="entry name" value="METHIONINE ADENOSYLTRANSFERASE 2 SUBUNIT BETA"/>
    <property type="match status" value="1"/>
</dbReference>
<name>A0A1I6D066_9FIRM</name>
<evidence type="ECO:0000256" key="1">
    <source>
        <dbReference type="ARBA" id="ARBA00010944"/>
    </source>
</evidence>
<feature type="domain" description="RmlD-like substrate binding" evidence="3">
    <location>
        <begin position="5"/>
        <end position="287"/>
    </location>
</feature>
<evidence type="ECO:0000259" key="3">
    <source>
        <dbReference type="Pfam" id="PF04321"/>
    </source>
</evidence>
<keyword evidence="2" id="KW-0521">NADP</keyword>
<dbReference type="GO" id="GO:0019305">
    <property type="term" value="P:dTDP-rhamnose biosynthetic process"/>
    <property type="evidence" value="ECO:0007669"/>
    <property type="project" value="UniProtKB-UniPathway"/>
</dbReference>
<comment type="pathway">
    <text evidence="2">Carbohydrate biosynthesis; dTDP-L-rhamnose biosynthesis.</text>
</comment>
<evidence type="ECO:0000256" key="2">
    <source>
        <dbReference type="RuleBase" id="RU364082"/>
    </source>
</evidence>
<keyword evidence="2" id="KW-0560">Oxidoreductase</keyword>
<reference evidence="5" key="1">
    <citation type="submission" date="2016-10" db="EMBL/GenBank/DDBJ databases">
        <authorList>
            <person name="Varghese N."/>
            <person name="Submissions S."/>
        </authorList>
    </citation>
    <scope>NUCLEOTIDE SEQUENCE [LARGE SCALE GENOMIC DNA]</scope>
    <source>
        <strain evidence="5">DSM 3669</strain>
    </source>
</reference>
<dbReference type="UniPathway" id="UPA00124"/>
<sequence length="295" mass="32561">MGTRKVLILGGTGMLGHTLFIQLSKAAHLEVYATIRNPAPVSRRFPPELTGKIIDHVDAYDFAAVTRAIDAVQPDVVINCIGLIKQLPAAGDPQAAISINALLPHRISSACRAVGARMIHISTDCVFDGKKGNYKESDHACATDLYGRTKFLGEVSYPHCVTLRTSIIGHELKGKVGLIEWFLARKGAVRGFTNAIYTGFPTVEMAHIIKDFVIPNPDLEGIYHVSSDPITKYDLLKLVAQRYVKQIAIEPYPDVKLDRSLNSSLFRGVTGYVPPPWPELVDKMYKNYISSTHYN</sequence>
<comment type="function">
    <text evidence="2">Catalyzes the reduction of dTDP-6-deoxy-L-lyxo-4-hexulose to yield dTDP-L-rhamnose.</text>
</comment>
<dbReference type="AlphaFoldDB" id="A0A1I6D066"/>
<dbReference type="SUPFAM" id="SSF51735">
    <property type="entry name" value="NAD(P)-binding Rossmann-fold domains"/>
    <property type="match status" value="1"/>
</dbReference>
<evidence type="ECO:0000313" key="4">
    <source>
        <dbReference type="EMBL" id="SFQ98697.1"/>
    </source>
</evidence>
<dbReference type="InterPro" id="IPR005913">
    <property type="entry name" value="dTDP_dehydrorham_reduct"/>
</dbReference>
<gene>
    <name evidence="4" type="ORF">SAMN05660706_103155</name>
</gene>
<dbReference type="GO" id="GO:0005829">
    <property type="term" value="C:cytosol"/>
    <property type="evidence" value="ECO:0007669"/>
    <property type="project" value="TreeGrafter"/>
</dbReference>
<dbReference type="CDD" id="cd05254">
    <property type="entry name" value="dTDP_HR_like_SDR_e"/>
    <property type="match status" value="1"/>
</dbReference>
<dbReference type="PANTHER" id="PTHR10491">
    <property type="entry name" value="DTDP-4-DEHYDRORHAMNOSE REDUCTASE"/>
    <property type="match status" value="1"/>
</dbReference>